<dbReference type="EMBL" id="RQTK01000085">
    <property type="protein sequence ID" value="RUS88360.1"/>
    <property type="molecule type" value="Genomic_DNA"/>
</dbReference>
<dbReference type="GO" id="GO:0140662">
    <property type="term" value="F:ATP-dependent protein folding chaperone"/>
    <property type="evidence" value="ECO:0007669"/>
    <property type="project" value="InterPro"/>
</dbReference>
<proteinExistence type="inferred from homology"/>
<dbReference type="SUPFAM" id="SSF53067">
    <property type="entry name" value="Actin-like ATPase domain"/>
    <property type="match status" value="2"/>
</dbReference>
<dbReference type="FunFam" id="3.90.640.10:FF:000010">
    <property type="entry name" value="heat shock 70 kDa protein 14"/>
    <property type="match status" value="1"/>
</dbReference>
<dbReference type="GO" id="GO:0005524">
    <property type="term" value="F:ATP binding"/>
    <property type="evidence" value="ECO:0007669"/>
    <property type="project" value="UniProtKB-KW"/>
</dbReference>
<dbReference type="Gene3D" id="2.60.34.10">
    <property type="entry name" value="Substrate Binding Domain Of DNAk, Chain A, domain 1"/>
    <property type="match status" value="1"/>
</dbReference>
<dbReference type="PANTHER" id="PTHR19375">
    <property type="entry name" value="HEAT SHOCK PROTEIN 70KDA"/>
    <property type="match status" value="1"/>
</dbReference>
<evidence type="ECO:0000256" key="5">
    <source>
        <dbReference type="ARBA" id="ARBA00022840"/>
    </source>
</evidence>
<dbReference type="Gene3D" id="3.30.420.40">
    <property type="match status" value="2"/>
</dbReference>
<accession>A0A3S1BPF8</accession>
<comment type="caution">
    <text evidence="8">The sequence shown here is derived from an EMBL/GenBank/DDBJ whole genome shotgun (WGS) entry which is preliminary data.</text>
</comment>
<organism evidence="8 9">
    <name type="scientific">Elysia chlorotica</name>
    <name type="common">Eastern emerald elysia</name>
    <name type="synonym">Sea slug</name>
    <dbReference type="NCBI Taxonomy" id="188477"/>
    <lineage>
        <taxon>Eukaryota</taxon>
        <taxon>Metazoa</taxon>
        <taxon>Spiralia</taxon>
        <taxon>Lophotrochozoa</taxon>
        <taxon>Mollusca</taxon>
        <taxon>Gastropoda</taxon>
        <taxon>Heterobranchia</taxon>
        <taxon>Euthyneura</taxon>
        <taxon>Panpulmonata</taxon>
        <taxon>Sacoglossa</taxon>
        <taxon>Placobranchoidea</taxon>
        <taxon>Plakobranchidae</taxon>
        <taxon>Elysia</taxon>
    </lineage>
</organism>
<keyword evidence="6" id="KW-0143">Chaperone</keyword>
<dbReference type="Gene3D" id="3.90.640.10">
    <property type="entry name" value="Actin, Chain A, domain 4"/>
    <property type="match status" value="1"/>
</dbReference>
<dbReference type="Gene3D" id="3.30.30.30">
    <property type="match status" value="1"/>
</dbReference>
<gene>
    <name evidence="8" type="ORF">EGW08_003872</name>
</gene>
<dbReference type="InterPro" id="IPR042049">
    <property type="entry name" value="HSPA14_NBD"/>
</dbReference>
<dbReference type="InterPro" id="IPR043129">
    <property type="entry name" value="ATPase_NBD"/>
</dbReference>
<evidence type="ECO:0000256" key="6">
    <source>
        <dbReference type="ARBA" id="ARBA00023186"/>
    </source>
</evidence>
<evidence type="ECO:0000256" key="4">
    <source>
        <dbReference type="ARBA" id="ARBA00022741"/>
    </source>
</evidence>
<dbReference type="AlphaFoldDB" id="A0A3S1BPF8"/>
<keyword evidence="9" id="KW-1185">Reference proteome</keyword>
<evidence type="ECO:0008006" key="10">
    <source>
        <dbReference type="Google" id="ProtNLM"/>
    </source>
</evidence>
<protein>
    <recommendedName>
        <fullName evidence="10">Heat shock 70 kDa protein 14</fullName>
    </recommendedName>
</protein>
<dbReference type="GO" id="GO:0005829">
    <property type="term" value="C:cytosol"/>
    <property type="evidence" value="ECO:0007669"/>
    <property type="project" value="UniProtKB-SubCell"/>
</dbReference>
<evidence type="ECO:0000256" key="1">
    <source>
        <dbReference type="ARBA" id="ARBA00004514"/>
    </source>
</evidence>
<dbReference type="PRINTS" id="PR00301">
    <property type="entry name" value="HEATSHOCK70"/>
</dbReference>
<dbReference type="SUPFAM" id="SSF100920">
    <property type="entry name" value="Heat shock protein 70kD (HSP70), peptide-binding domain"/>
    <property type="match status" value="1"/>
</dbReference>
<comment type="subcellular location">
    <subcellularLocation>
        <location evidence="1">Cytoplasm</location>
        <location evidence="1">Cytosol</location>
    </subcellularLocation>
</comment>
<dbReference type="Pfam" id="PF00012">
    <property type="entry name" value="HSP70"/>
    <property type="match status" value="1"/>
</dbReference>
<evidence type="ECO:0000256" key="3">
    <source>
        <dbReference type="ARBA" id="ARBA00022490"/>
    </source>
</evidence>
<evidence type="ECO:0000256" key="7">
    <source>
        <dbReference type="RuleBase" id="RU003322"/>
    </source>
</evidence>
<dbReference type="Proteomes" id="UP000271974">
    <property type="component" value="Unassembled WGS sequence"/>
</dbReference>
<sequence>MAAFGLHIGTCSGCLAVYRDGKTNVVANDLGDRVTPCVVAFTEHETIVGAAAKQGIIRNASNTVCHVKRLLGCSPDDPLVAEYSKTSSVNVVNHNGVLMFEVNHRGKPAKFSPTDILKTIYKKMLETAQSHGGSGIQDAVLAVPPDFDTNQRNLVTDAATKAGFNILRVITEPSAALLAFDVGQLDQTEGFKTLVYRLGGTSHEAVIMEVEHGMYRTVAKVSDSQFGGDFFTEALQRFLMSEFNRQSRCDMKDNKRSVAKLGLAAERCKHSLSTMLTAQCAVDSLYDGCDFHYNMSRARFDSLCQPLLFKCTALIEQVLGEARCTKEDISKLIICGGGAKPPIVKKAICDFLPNATRLDSVPEDEIIAIGAAKQAALLVGGVESENIGIDKESSLINFKFLPKAVCIKTSNEELEVVLPQHSLAPSRRQHTLTLAQAQTDVALEIFQTDDPAKLETSELLAKLIMRDLPPGSTIKSNFHLKREGDLHITCHEVTSDKYESVTIPCP</sequence>
<dbReference type="InterPro" id="IPR013126">
    <property type="entry name" value="Hsp_70_fam"/>
</dbReference>
<comment type="similarity">
    <text evidence="2 7">Belongs to the heat shock protein 70 family.</text>
</comment>
<dbReference type="InterPro" id="IPR029047">
    <property type="entry name" value="HSP70_peptide-bd_sf"/>
</dbReference>
<keyword evidence="5 7" id="KW-0067">ATP-binding</keyword>
<dbReference type="STRING" id="188477.A0A3S1BPF8"/>
<evidence type="ECO:0000313" key="9">
    <source>
        <dbReference type="Proteomes" id="UP000271974"/>
    </source>
</evidence>
<name>A0A3S1BPF8_ELYCH</name>
<evidence type="ECO:0000313" key="8">
    <source>
        <dbReference type="EMBL" id="RUS88360.1"/>
    </source>
</evidence>
<dbReference type="CDD" id="cd10238">
    <property type="entry name" value="ASKHA_NBD_HSP70_HSPA14"/>
    <property type="match status" value="1"/>
</dbReference>
<keyword evidence="3" id="KW-0963">Cytoplasm</keyword>
<reference evidence="8 9" key="1">
    <citation type="submission" date="2019-01" db="EMBL/GenBank/DDBJ databases">
        <title>A draft genome assembly of the solar-powered sea slug Elysia chlorotica.</title>
        <authorList>
            <person name="Cai H."/>
            <person name="Li Q."/>
            <person name="Fang X."/>
            <person name="Li J."/>
            <person name="Curtis N.E."/>
            <person name="Altenburger A."/>
            <person name="Shibata T."/>
            <person name="Feng M."/>
            <person name="Maeda T."/>
            <person name="Schwartz J.A."/>
            <person name="Shigenobu S."/>
            <person name="Lundholm N."/>
            <person name="Nishiyama T."/>
            <person name="Yang H."/>
            <person name="Hasebe M."/>
            <person name="Li S."/>
            <person name="Pierce S.K."/>
            <person name="Wang J."/>
        </authorList>
    </citation>
    <scope>NUCLEOTIDE SEQUENCE [LARGE SCALE GENOMIC DNA]</scope>
    <source>
        <strain evidence="8">EC2010</strain>
        <tissue evidence="8">Whole organism of an adult</tissue>
    </source>
</reference>
<keyword evidence="4 7" id="KW-0547">Nucleotide-binding</keyword>
<dbReference type="OrthoDB" id="29851at2759"/>
<evidence type="ECO:0000256" key="2">
    <source>
        <dbReference type="ARBA" id="ARBA00007381"/>
    </source>
</evidence>